<dbReference type="EnsemblPlants" id="AET2Gv20293200.1">
    <property type="protein sequence ID" value="AET2Gv20293200.1"/>
    <property type="gene ID" value="AET2Gv20293200"/>
</dbReference>
<evidence type="ECO:0000313" key="1">
    <source>
        <dbReference type="EnsemblPlants" id="AET2Gv20293200.1"/>
    </source>
</evidence>
<reference evidence="2" key="1">
    <citation type="journal article" date="2014" name="Science">
        <title>Ancient hybridizations among the ancestral genomes of bread wheat.</title>
        <authorList>
            <consortium name="International Wheat Genome Sequencing Consortium,"/>
            <person name="Marcussen T."/>
            <person name="Sandve S.R."/>
            <person name="Heier L."/>
            <person name="Spannagl M."/>
            <person name="Pfeifer M."/>
            <person name="Jakobsen K.S."/>
            <person name="Wulff B.B."/>
            <person name="Steuernagel B."/>
            <person name="Mayer K.F."/>
            <person name="Olsen O.A."/>
        </authorList>
    </citation>
    <scope>NUCLEOTIDE SEQUENCE [LARGE SCALE GENOMIC DNA]</scope>
    <source>
        <strain evidence="2">cv. AL8/78</strain>
    </source>
</reference>
<reference evidence="1" key="4">
    <citation type="submission" date="2019-03" db="UniProtKB">
        <authorList>
            <consortium name="EnsemblPlants"/>
        </authorList>
    </citation>
    <scope>IDENTIFICATION</scope>
</reference>
<dbReference type="AlphaFoldDB" id="A0A453AXG8"/>
<dbReference type="Proteomes" id="UP000015105">
    <property type="component" value="Chromosome 2D"/>
</dbReference>
<reference evidence="1" key="5">
    <citation type="journal article" date="2021" name="G3 (Bethesda)">
        <title>Aegilops tauschii genome assembly Aet v5.0 features greater sequence contiguity and improved annotation.</title>
        <authorList>
            <person name="Wang L."/>
            <person name="Zhu T."/>
            <person name="Rodriguez J.C."/>
            <person name="Deal K.R."/>
            <person name="Dubcovsky J."/>
            <person name="McGuire P.E."/>
            <person name="Lux T."/>
            <person name="Spannagl M."/>
            <person name="Mayer K.F.X."/>
            <person name="Baldrich P."/>
            <person name="Meyers B.C."/>
            <person name="Huo N."/>
            <person name="Gu Y.Q."/>
            <person name="Zhou H."/>
            <person name="Devos K.M."/>
            <person name="Bennetzen J.L."/>
            <person name="Unver T."/>
            <person name="Budak H."/>
            <person name="Gulick P.J."/>
            <person name="Galiba G."/>
            <person name="Kalapos B."/>
            <person name="Nelson D.R."/>
            <person name="Li P."/>
            <person name="You F.M."/>
            <person name="Luo M.C."/>
            <person name="Dvorak J."/>
        </authorList>
    </citation>
    <scope>NUCLEOTIDE SEQUENCE [LARGE SCALE GENOMIC DNA]</scope>
    <source>
        <strain evidence="1">cv. AL8/78</strain>
    </source>
</reference>
<protein>
    <submittedName>
        <fullName evidence="1">Uncharacterized protein</fullName>
    </submittedName>
</protein>
<evidence type="ECO:0000313" key="2">
    <source>
        <dbReference type="Proteomes" id="UP000015105"/>
    </source>
</evidence>
<sequence length="67" mass="7897">MQEMIRQDFSMHELQGLSRHQFAWQWLPATGQSWGILLGVREDAFSVEDMDRGEFFLSVSVTDRRVH</sequence>
<organism evidence="1 2">
    <name type="scientific">Aegilops tauschii subsp. strangulata</name>
    <name type="common">Goatgrass</name>
    <dbReference type="NCBI Taxonomy" id="200361"/>
    <lineage>
        <taxon>Eukaryota</taxon>
        <taxon>Viridiplantae</taxon>
        <taxon>Streptophyta</taxon>
        <taxon>Embryophyta</taxon>
        <taxon>Tracheophyta</taxon>
        <taxon>Spermatophyta</taxon>
        <taxon>Magnoliopsida</taxon>
        <taxon>Liliopsida</taxon>
        <taxon>Poales</taxon>
        <taxon>Poaceae</taxon>
        <taxon>BOP clade</taxon>
        <taxon>Pooideae</taxon>
        <taxon>Triticodae</taxon>
        <taxon>Triticeae</taxon>
        <taxon>Triticinae</taxon>
        <taxon>Aegilops</taxon>
    </lineage>
</organism>
<name>A0A453AXG8_AEGTS</name>
<reference evidence="2" key="2">
    <citation type="journal article" date="2017" name="Nat. Plants">
        <title>The Aegilops tauschii genome reveals multiple impacts of transposons.</title>
        <authorList>
            <person name="Zhao G."/>
            <person name="Zou C."/>
            <person name="Li K."/>
            <person name="Wang K."/>
            <person name="Li T."/>
            <person name="Gao L."/>
            <person name="Zhang X."/>
            <person name="Wang H."/>
            <person name="Yang Z."/>
            <person name="Liu X."/>
            <person name="Jiang W."/>
            <person name="Mao L."/>
            <person name="Kong X."/>
            <person name="Jiao Y."/>
            <person name="Jia J."/>
        </authorList>
    </citation>
    <scope>NUCLEOTIDE SEQUENCE [LARGE SCALE GENOMIC DNA]</scope>
    <source>
        <strain evidence="2">cv. AL8/78</strain>
    </source>
</reference>
<accession>A0A453AXG8</accession>
<dbReference type="Gramene" id="AET2Gv20293200.1">
    <property type="protein sequence ID" value="AET2Gv20293200.1"/>
    <property type="gene ID" value="AET2Gv20293200"/>
</dbReference>
<proteinExistence type="predicted"/>
<reference evidence="1" key="3">
    <citation type="journal article" date="2017" name="Nature">
        <title>Genome sequence of the progenitor of the wheat D genome Aegilops tauschii.</title>
        <authorList>
            <person name="Luo M.C."/>
            <person name="Gu Y.Q."/>
            <person name="Puiu D."/>
            <person name="Wang H."/>
            <person name="Twardziok S.O."/>
            <person name="Deal K.R."/>
            <person name="Huo N."/>
            <person name="Zhu T."/>
            <person name="Wang L."/>
            <person name="Wang Y."/>
            <person name="McGuire P.E."/>
            <person name="Liu S."/>
            <person name="Long H."/>
            <person name="Ramasamy R.K."/>
            <person name="Rodriguez J.C."/>
            <person name="Van S.L."/>
            <person name="Yuan L."/>
            <person name="Wang Z."/>
            <person name="Xia Z."/>
            <person name="Xiao L."/>
            <person name="Anderson O.D."/>
            <person name="Ouyang S."/>
            <person name="Liang Y."/>
            <person name="Zimin A.V."/>
            <person name="Pertea G."/>
            <person name="Qi P."/>
            <person name="Bennetzen J.L."/>
            <person name="Dai X."/>
            <person name="Dawson M.W."/>
            <person name="Muller H.G."/>
            <person name="Kugler K."/>
            <person name="Rivarola-Duarte L."/>
            <person name="Spannagl M."/>
            <person name="Mayer K.F.X."/>
            <person name="Lu F.H."/>
            <person name="Bevan M.W."/>
            <person name="Leroy P."/>
            <person name="Li P."/>
            <person name="You F.M."/>
            <person name="Sun Q."/>
            <person name="Liu Z."/>
            <person name="Lyons E."/>
            <person name="Wicker T."/>
            <person name="Salzberg S.L."/>
            <person name="Devos K.M."/>
            <person name="Dvorak J."/>
        </authorList>
    </citation>
    <scope>NUCLEOTIDE SEQUENCE [LARGE SCALE GENOMIC DNA]</scope>
    <source>
        <strain evidence="1">cv. AL8/78</strain>
    </source>
</reference>
<keyword evidence="2" id="KW-1185">Reference proteome</keyword>